<keyword evidence="3" id="KW-0678">Repressor</keyword>
<evidence type="ECO:0000256" key="1">
    <source>
        <dbReference type="ARBA" id="ARBA00004123"/>
    </source>
</evidence>
<evidence type="ECO:0000313" key="15">
    <source>
        <dbReference type="Proteomes" id="UP000324748"/>
    </source>
</evidence>
<dbReference type="SMART" id="SM00385">
    <property type="entry name" value="CYCLIN"/>
    <property type="match status" value="2"/>
</dbReference>
<keyword evidence="11" id="KW-1133">Transmembrane helix</keyword>
<name>A0A5B0M288_PUCGR</name>
<reference evidence="15 16" key="1">
    <citation type="submission" date="2019-05" db="EMBL/GenBank/DDBJ databases">
        <title>Emergence of the Ug99 lineage of the wheat stem rust pathogen through somatic hybridization.</title>
        <authorList>
            <person name="Li F."/>
            <person name="Upadhyaya N.M."/>
            <person name="Sperschneider J."/>
            <person name="Matny O."/>
            <person name="Nguyen-Phuc H."/>
            <person name="Mago R."/>
            <person name="Raley C."/>
            <person name="Miller M.E."/>
            <person name="Silverstein K.A.T."/>
            <person name="Henningsen E."/>
            <person name="Hirsch C.D."/>
            <person name="Visser B."/>
            <person name="Pretorius Z.A."/>
            <person name="Steffenson B.J."/>
            <person name="Schwessinger B."/>
            <person name="Dodds P.N."/>
            <person name="Figueroa M."/>
        </authorList>
    </citation>
    <scope>NUCLEOTIDE SEQUENCE [LARGE SCALE GENOMIC DNA]</scope>
    <source>
        <strain evidence="13">21-0</strain>
        <strain evidence="14 16">Ug99</strain>
    </source>
</reference>
<evidence type="ECO:0000313" key="14">
    <source>
        <dbReference type="EMBL" id="KAA1089955.1"/>
    </source>
</evidence>
<evidence type="ECO:0000313" key="13">
    <source>
        <dbReference type="EMBL" id="KAA1070446.1"/>
    </source>
</evidence>
<dbReference type="InterPro" id="IPR043198">
    <property type="entry name" value="Cyclin/Ssn8"/>
</dbReference>
<dbReference type="GO" id="GO:0016538">
    <property type="term" value="F:cyclin-dependent protein serine/threonine kinase regulator activity"/>
    <property type="evidence" value="ECO:0007669"/>
    <property type="project" value="InterPro"/>
</dbReference>
<feature type="region of interest" description="Disordered" evidence="10">
    <location>
        <begin position="411"/>
        <end position="457"/>
    </location>
</feature>
<comment type="similarity">
    <text evidence="2">Belongs to the cyclin family. Cyclin C subfamily.</text>
</comment>
<evidence type="ECO:0000256" key="2">
    <source>
        <dbReference type="ARBA" id="ARBA00008638"/>
    </source>
</evidence>
<feature type="domain" description="Cyclin-like" evidence="12">
    <location>
        <begin position="234"/>
        <end position="377"/>
    </location>
</feature>
<proteinExistence type="inferred from homology"/>
<evidence type="ECO:0000256" key="3">
    <source>
        <dbReference type="ARBA" id="ARBA00022491"/>
    </source>
</evidence>
<dbReference type="OrthoDB" id="10266018at2759"/>
<evidence type="ECO:0000259" key="12">
    <source>
        <dbReference type="SMART" id="SM00385"/>
    </source>
</evidence>
<keyword evidence="15" id="KW-1185">Reference proteome</keyword>
<dbReference type="CDD" id="cd20513">
    <property type="entry name" value="CYCLIN_CCNC_rpt1"/>
    <property type="match status" value="1"/>
</dbReference>
<evidence type="ECO:0000256" key="8">
    <source>
        <dbReference type="ARBA" id="ARBA00023242"/>
    </source>
</evidence>
<dbReference type="GO" id="GO:0005634">
    <property type="term" value="C:nucleus"/>
    <property type="evidence" value="ECO:0007669"/>
    <property type="project" value="UniProtKB-SubCell"/>
</dbReference>
<protein>
    <submittedName>
        <fullName evidence="13">RNA polymerase II holoenzyme cyclin-like subunit</fullName>
    </submittedName>
</protein>
<evidence type="ECO:0000256" key="4">
    <source>
        <dbReference type="ARBA" id="ARBA00023015"/>
    </source>
</evidence>
<dbReference type="PANTHER" id="PTHR10026">
    <property type="entry name" value="CYCLIN"/>
    <property type="match status" value="1"/>
</dbReference>
<sequence>MHSKLTPSKNIFKTAIDKHIIHKTSQPKDEKLSEYGNVLLKMAANYWLSSHANSHILTRHDLRNSPGRSIDLKYAGEREIACINIWSSNVIHKIGKRLNCRQIVTATAVTYFRRFYVKNAIAETDPCLVAAAAVYVATKVEEAPSHIKTVLEAARSVFSDYPALGPFPNDATVLAEMEFYLIEDLDFHLIVWHPYRDLAQFAGREDSAVPKDAMERMSEWTPGPNSPLYQEYRKECDRQASMLDLSDTTLQMAWFIINDTYRTDLILLYPPYIIALAAIYITVVIHPHPAMKTLPQATKPTRRSSDETGPSSRTRRQSMNPSTPLANLPGRVEGTTGTGTALPASPSTPTKVVPLDFFARFPISMSLVLELVQEIVASYELWNRLENPSLSIHRPPEDPEKIPRGLASTRLNRPIYSPDSSSCIPSSSAANPSTSASHSHQSASSSPVTTKASGDKAADERVVDILLRMHKARELDQSA</sequence>
<dbReference type="Gene3D" id="1.10.472.10">
    <property type="entry name" value="Cyclin-like"/>
    <property type="match status" value="2"/>
</dbReference>
<keyword evidence="5 9" id="KW-0195">Cyclin</keyword>
<comment type="subcellular location">
    <subcellularLocation>
        <location evidence="1">Nucleus</location>
    </subcellularLocation>
</comment>
<keyword evidence="11" id="KW-0812">Transmembrane</keyword>
<organism evidence="13 15">
    <name type="scientific">Puccinia graminis f. sp. tritici</name>
    <dbReference type="NCBI Taxonomy" id="56615"/>
    <lineage>
        <taxon>Eukaryota</taxon>
        <taxon>Fungi</taxon>
        <taxon>Dikarya</taxon>
        <taxon>Basidiomycota</taxon>
        <taxon>Pucciniomycotina</taxon>
        <taxon>Pucciniomycetes</taxon>
        <taxon>Pucciniales</taxon>
        <taxon>Pucciniaceae</taxon>
        <taxon>Puccinia</taxon>
    </lineage>
</organism>
<evidence type="ECO:0000256" key="6">
    <source>
        <dbReference type="ARBA" id="ARBA00023159"/>
    </source>
</evidence>
<feature type="compositionally biased region" description="Low complexity" evidence="10">
    <location>
        <begin position="414"/>
        <end position="446"/>
    </location>
</feature>
<keyword evidence="11" id="KW-0472">Membrane</keyword>
<evidence type="ECO:0000256" key="7">
    <source>
        <dbReference type="ARBA" id="ARBA00023163"/>
    </source>
</evidence>
<dbReference type="SUPFAM" id="SSF47954">
    <property type="entry name" value="Cyclin-like"/>
    <property type="match status" value="2"/>
</dbReference>
<feature type="region of interest" description="Disordered" evidence="10">
    <location>
        <begin position="293"/>
        <end position="348"/>
    </location>
</feature>
<feature type="transmembrane region" description="Helical" evidence="11">
    <location>
        <begin position="266"/>
        <end position="285"/>
    </location>
</feature>
<evidence type="ECO:0000256" key="5">
    <source>
        <dbReference type="ARBA" id="ARBA00023127"/>
    </source>
</evidence>
<keyword evidence="7" id="KW-0804">Transcription</keyword>
<dbReference type="GO" id="GO:0006357">
    <property type="term" value="P:regulation of transcription by RNA polymerase II"/>
    <property type="evidence" value="ECO:0007669"/>
    <property type="project" value="InterPro"/>
</dbReference>
<dbReference type="AlphaFoldDB" id="A0A5B0M288"/>
<dbReference type="Proteomes" id="UP000324748">
    <property type="component" value="Unassembled WGS sequence"/>
</dbReference>
<evidence type="ECO:0000256" key="9">
    <source>
        <dbReference type="RuleBase" id="RU000383"/>
    </source>
</evidence>
<evidence type="ECO:0000256" key="11">
    <source>
        <dbReference type="SAM" id="Phobius"/>
    </source>
</evidence>
<keyword evidence="6" id="KW-0010">Activator</keyword>
<feature type="compositionally biased region" description="Polar residues" evidence="10">
    <location>
        <begin position="307"/>
        <end position="325"/>
    </location>
</feature>
<keyword evidence="4" id="KW-0805">Transcription regulation</keyword>
<dbReference type="EMBL" id="VDEP01000404">
    <property type="protein sequence ID" value="KAA1089955.1"/>
    <property type="molecule type" value="Genomic_DNA"/>
</dbReference>
<dbReference type="InterPro" id="IPR036915">
    <property type="entry name" value="Cyclin-like_sf"/>
</dbReference>
<dbReference type="InterPro" id="IPR006671">
    <property type="entry name" value="Cyclin_N"/>
</dbReference>
<dbReference type="Pfam" id="PF00134">
    <property type="entry name" value="Cyclin_N"/>
    <property type="match status" value="1"/>
</dbReference>
<dbReference type="InterPro" id="IPR013763">
    <property type="entry name" value="Cyclin-like_dom"/>
</dbReference>
<dbReference type="FunFam" id="1.10.472.10:FF:000076">
    <property type="entry name" value="RNA polymerase II holoenzyme cyclin-like subunit"/>
    <property type="match status" value="1"/>
</dbReference>
<gene>
    <name evidence="13" type="primary">SSN8_3</name>
    <name evidence="14" type="synonym">SSN8_4</name>
    <name evidence="13" type="ORF">PGT21_012434</name>
    <name evidence="14" type="ORF">PGTUg99_031283</name>
</gene>
<comment type="caution">
    <text evidence="13">The sequence shown here is derived from an EMBL/GenBank/DDBJ whole genome shotgun (WGS) entry which is preliminary data.</text>
</comment>
<evidence type="ECO:0000256" key="10">
    <source>
        <dbReference type="SAM" id="MobiDB-lite"/>
    </source>
</evidence>
<accession>A0A5B0M288</accession>
<dbReference type="EMBL" id="VSWC01000171">
    <property type="protein sequence ID" value="KAA1070446.1"/>
    <property type="molecule type" value="Genomic_DNA"/>
</dbReference>
<feature type="domain" description="Cyclin-like" evidence="12">
    <location>
        <begin position="89"/>
        <end position="183"/>
    </location>
</feature>
<evidence type="ECO:0000313" key="16">
    <source>
        <dbReference type="Proteomes" id="UP000325313"/>
    </source>
</evidence>
<keyword evidence="8" id="KW-0539">Nucleus</keyword>
<dbReference type="Proteomes" id="UP000325313">
    <property type="component" value="Unassembled WGS sequence"/>
</dbReference>